<dbReference type="EMBL" id="BMPI01000077">
    <property type="protein sequence ID" value="GGM78034.1"/>
    <property type="molecule type" value="Genomic_DNA"/>
</dbReference>
<name>A0A917X6E5_9ACTN</name>
<protein>
    <submittedName>
        <fullName evidence="2">Lipid-transfer protein</fullName>
    </submittedName>
</protein>
<dbReference type="PANTHER" id="PTHR42870">
    <property type="entry name" value="ACETYL-COA C-ACETYLTRANSFERASE"/>
    <property type="match status" value="1"/>
</dbReference>
<feature type="domain" description="Thiolase C-terminal" evidence="1">
    <location>
        <begin position="248"/>
        <end position="374"/>
    </location>
</feature>
<dbReference type="PANTHER" id="PTHR42870:SF1">
    <property type="entry name" value="NON-SPECIFIC LIPID-TRANSFER PROTEIN-LIKE 2"/>
    <property type="match status" value="1"/>
</dbReference>
<dbReference type="AlphaFoldDB" id="A0A917X6E5"/>
<dbReference type="InterPro" id="IPR002155">
    <property type="entry name" value="Thiolase"/>
</dbReference>
<evidence type="ECO:0000313" key="2">
    <source>
        <dbReference type="EMBL" id="GGM78034.1"/>
    </source>
</evidence>
<dbReference type="CDD" id="cd00829">
    <property type="entry name" value="SCP-x_thiolase"/>
    <property type="match status" value="1"/>
</dbReference>
<dbReference type="SUPFAM" id="SSF53901">
    <property type="entry name" value="Thiolase-like"/>
    <property type="match status" value="2"/>
</dbReference>
<accession>A0A917X6E5</accession>
<dbReference type="InterPro" id="IPR016039">
    <property type="entry name" value="Thiolase-like"/>
</dbReference>
<organism evidence="2 3">
    <name type="scientific">Dactylosporangium sucinum</name>
    <dbReference type="NCBI Taxonomy" id="1424081"/>
    <lineage>
        <taxon>Bacteria</taxon>
        <taxon>Bacillati</taxon>
        <taxon>Actinomycetota</taxon>
        <taxon>Actinomycetes</taxon>
        <taxon>Micromonosporales</taxon>
        <taxon>Micromonosporaceae</taxon>
        <taxon>Dactylosporangium</taxon>
    </lineage>
</organism>
<evidence type="ECO:0000259" key="1">
    <source>
        <dbReference type="Pfam" id="PF22691"/>
    </source>
</evidence>
<gene>
    <name evidence="2" type="ORF">GCM10007977_094390</name>
</gene>
<keyword evidence="3" id="KW-1185">Reference proteome</keyword>
<dbReference type="GO" id="GO:0016747">
    <property type="term" value="F:acyltransferase activity, transferring groups other than amino-acyl groups"/>
    <property type="evidence" value="ECO:0007669"/>
    <property type="project" value="InterPro"/>
</dbReference>
<dbReference type="Pfam" id="PF22691">
    <property type="entry name" value="Thiolase_C_1"/>
    <property type="match status" value="1"/>
</dbReference>
<comment type="caution">
    <text evidence="2">The sequence shown here is derived from an EMBL/GenBank/DDBJ whole genome shotgun (WGS) entry which is preliminary data.</text>
</comment>
<dbReference type="RefSeq" id="WP_190256604.1">
    <property type="nucleotide sequence ID" value="NZ_BMPI01000077.1"/>
</dbReference>
<dbReference type="PIRSF" id="PIRSF000429">
    <property type="entry name" value="Ac-CoA_Ac_transf"/>
    <property type="match status" value="1"/>
</dbReference>
<sequence length="385" mass="39755">MTLRDRVAVAGVGRTELSKNSGVSTLTLALRAIRAALDDAGLSLRDVDGVATHGVGDSAPAPVVAAALGIRDVAFMLNQSGGGGLSATVVGYAAAAIATGQAEVVVCWRAINARSEFRMGGTGRDAPPLAEFQYQVPYGYLAPPQQFAMLARELLDGGALDERVLGTVSVTQRANAARNPRAMLRTPLSLDDYLASPWVVEPLRLLDCCLETDAAVALVLTSAARARDLARPPVLIRAFATGGGDTLYSTRRTTLAPSAAALMAPRLFGAAGLRPEDIDVAELYDAFTPLVPLQLEDYGLCPPGGAAEFILAGQTAIGGRLPVNTHGGHLSEGYVHGLNHVAEAVDQLRGDAGDRQVAGARTALVSAQPGYVGGVTSALILGGSR</sequence>
<dbReference type="Proteomes" id="UP000642070">
    <property type="component" value="Unassembled WGS sequence"/>
</dbReference>
<dbReference type="Gene3D" id="3.40.47.10">
    <property type="match status" value="1"/>
</dbReference>
<dbReference type="InterPro" id="IPR055140">
    <property type="entry name" value="Thiolase_C_2"/>
</dbReference>
<proteinExistence type="predicted"/>
<reference evidence="2" key="2">
    <citation type="submission" date="2020-09" db="EMBL/GenBank/DDBJ databases">
        <authorList>
            <person name="Sun Q."/>
            <person name="Ohkuma M."/>
        </authorList>
    </citation>
    <scope>NUCLEOTIDE SEQUENCE</scope>
    <source>
        <strain evidence="2">JCM 19831</strain>
    </source>
</reference>
<reference evidence="2" key="1">
    <citation type="journal article" date="2014" name="Int. J. Syst. Evol. Microbiol.">
        <title>Complete genome sequence of Corynebacterium casei LMG S-19264T (=DSM 44701T), isolated from a smear-ripened cheese.</title>
        <authorList>
            <consortium name="US DOE Joint Genome Institute (JGI-PGF)"/>
            <person name="Walter F."/>
            <person name="Albersmeier A."/>
            <person name="Kalinowski J."/>
            <person name="Ruckert C."/>
        </authorList>
    </citation>
    <scope>NUCLEOTIDE SEQUENCE</scope>
    <source>
        <strain evidence="2">JCM 19831</strain>
    </source>
</reference>
<evidence type="ECO:0000313" key="3">
    <source>
        <dbReference type="Proteomes" id="UP000642070"/>
    </source>
</evidence>